<dbReference type="OrthoDB" id="190810at2"/>
<accession>A0A511RHD7</accession>
<dbReference type="RefSeq" id="WP_147145511.1">
    <property type="nucleotide sequence ID" value="NZ_BJXN01000003.1"/>
</dbReference>
<dbReference type="Pfam" id="PF13191">
    <property type="entry name" value="AAA_16"/>
    <property type="match status" value="1"/>
</dbReference>
<dbReference type="InterPro" id="IPR036388">
    <property type="entry name" value="WH-like_DNA-bd_sf"/>
</dbReference>
<dbReference type="Gene3D" id="3.40.50.300">
    <property type="entry name" value="P-loop containing nucleotide triphosphate hydrolases"/>
    <property type="match status" value="1"/>
</dbReference>
<dbReference type="InterPro" id="IPR041664">
    <property type="entry name" value="AAA_16"/>
</dbReference>
<dbReference type="Gene3D" id="1.25.40.10">
    <property type="entry name" value="Tetratricopeptide repeat domain"/>
    <property type="match status" value="3"/>
</dbReference>
<dbReference type="InterPro" id="IPR051677">
    <property type="entry name" value="AfsR-DnrI-RedD_regulator"/>
</dbReference>
<dbReference type="AlphaFoldDB" id="A0A511RHD7"/>
<keyword evidence="1" id="KW-0802">TPR repeat</keyword>
<dbReference type="InterPro" id="IPR019734">
    <property type="entry name" value="TPR_rpt"/>
</dbReference>
<gene>
    <name evidence="3" type="ORF">ODE01S_05080</name>
</gene>
<dbReference type="SUPFAM" id="SSF52540">
    <property type="entry name" value="P-loop containing nucleoside triphosphate hydrolases"/>
    <property type="match status" value="1"/>
</dbReference>
<organism evidence="3 4">
    <name type="scientific">Oceanithermus desulfurans NBRC 100063</name>
    <dbReference type="NCBI Taxonomy" id="1227550"/>
    <lineage>
        <taxon>Bacteria</taxon>
        <taxon>Thermotogati</taxon>
        <taxon>Deinococcota</taxon>
        <taxon>Deinococci</taxon>
        <taxon>Thermales</taxon>
        <taxon>Thermaceae</taxon>
        <taxon>Oceanithermus</taxon>
    </lineage>
</organism>
<dbReference type="InterPro" id="IPR027417">
    <property type="entry name" value="P-loop_NTPase"/>
</dbReference>
<dbReference type="Proteomes" id="UP000321827">
    <property type="component" value="Unassembled WGS sequence"/>
</dbReference>
<dbReference type="SMART" id="SM00028">
    <property type="entry name" value="TPR"/>
    <property type="match status" value="4"/>
</dbReference>
<name>A0A511RHD7_9DEIN</name>
<sequence>MSRVELKLLGPPELLHRGRRVRLRSLKSYALLAYLALEGPTPRERLAALLWDTPSGRGNLRVEVHRLDRAIPGIFAERRGVLALADLDLDVAAFEAAARSADWPRAQALYRGLFLEGLEVEASPEFAEWTRYQRTRLQEAQRTVLAERARHAPPQEAVAHWLRLLAEDPLDAAACRGAMTAYLRLGKTDKALQLYREQAELLERELGLPPEAETRALAHLIRSGERPAPTGAPPFVGREPELGRLEQALAAGQAVFVTGEPGIGKTRLLLEFVRAKGVEPFLLRGRPGDAAVPYATLARALREYLEAGFDPEPWARRELARLLPELGEAPPEPNPARLLAAVAQALEPFKTPDRLWGIDDLQFVDPASLGLVTGLAHLVEDRAGIVTYRRGRLDPAAAAWIEDRLASGRAIELTLEPLRPEAVARMLGVDGERARALAAYTGGNPFFLSRLRHGDPQTADLQQLVARRLRQASAPARKLCQLAAVAGAVYAPALAAAALGLRPLALAEASDELEQLGLFRKGQPAHDLVVESVLAELSEATRRHLHLIVAEALERLPKAPPAAVALHFEQAGYPGRATPHHLAAARAAERVFAFREALAQYRQAIASAPPEAAPDVEVETLEARYRILLALLDWNDAEQLLRRAEELARAPEREALRPAIRLGWAGLHFNRWELDRAEAIANELLESGGLEPRLRAEALYIRAVAVQARGEHPRALEDVEAALEMHPDPAWAFHGWAHNTAAISHVALGELGAAEEHNRAALAHFRRWGNLAGEANAHRVFAEIAAAAGRYDEADRLHEQALEQARRSGHREVLGYVLASALLHHERLGRTERVHELAREGAELQGPYQEFFRQRLG</sequence>
<evidence type="ECO:0000256" key="1">
    <source>
        <dbReference type="PROSITE-ProRule" id="PRU00339"/>
    </source>
</evidence>
<dbReference type="InterPro" id="IPR011990">
    <property type="entry name" value="TPR-like_helical_dom_sf"/>
</dbReference>
<dbReference type="Pfam" id="PF03704">
    <property type="entry name" value="BTAD"/>
    <property type="match status" value="1"/>
</dbReference>
<feature type="domain" description="Bacterial transcriptional activator" evidence="2">
    <location>
        <begin position="89"/>
        <end position="222"/>
    </location>
</feature>
<dbReference type="Gene3D" id="1.10.10.10">
    <property type="entry name" value="Winged helix-like DNA-binding domain superfamily/Winged helix DNA-binding domain"/>
    <property type="match status" value="1"/>
</dbReference>
<dbReference type="EMBL" id="BJXN01000003">
    <property type="protein sequence ID" value="GEM89074.1"/>
    <property type="molecule type" value="Genomic_DNA"/>
</dbReference>
<dbReference type="SMART" id="SM01043">
    <property type="entry name" value="BTAD"/>
    <property type="match status" value="1"/>
</dbReference>
<feature type="repeat" description="TPR" evidence="1">
    <location>
        <begin position="696"/>
        <end position="729"/>
    </location>
</feature>
<evidence type="ECO:0000259" key="2">
    <source>
        <dbReference type="SMART" id="SM01043"/>
    </source>
</evidence>
<dbReference type="PANTHER" id="PTHR35807">
    <property type="entry name" value="TRANSCRIPTIONAL REGULATOR REDD-RELATED"/>
    <property type="match status" value="1"/>
</dbReference>
<evidence type="ECO:0000313" key="3">
    <source>
        <dbReference type="EMBL" id="GEM89074.1"/>
    </source>
</evidence>
<protein>
    <submittedName>
        <fullName evidence="3">Transcriptional activator</fullName>
    </submittedName>
</protein>
<evidence type="ECO:0000313" key="4">
    <source>
        <dbReference type="Proteomes" id="UP000321827"/>
    </source>
</evidence>
<proteinExistence type="predicted"/>
<comment type="caution">
    <text evidence="3">The sequence shown here is derived from an EMBL/GenBank/DDBJ whole genome shotgun (WGS) entry which is preliminary data.</text>
</comment>
<dbReference type="InterPro" id="IPR005158">
    <property type="entry name" value="BTAD"/>
</dbReference>
<dbReference type="SUPFAM" id="SSF48452">
    <property type="entry name" value="TPR-like"/>
    <property type="match status" value="3"/>
</dbReference>
<dbReference type="PROSITE" id="PS50005">
    <property type="entry name" value="TPR"/>
    <property type="match status" value="1"/>
</dbReference>
<reference evidence="3 4" key="1">
    <citation type="submission" date="2019-07" db="EMBL/GenBank/DDBJ databases">
        <title>Whole genome shotgun sequence of Oceanithermus desulfurans NBRC 100063.</title>
        <authorList>
            <person name="Hosoyama A."/>
            <person name="Uohara A."/>
            <person name="Ohji S."/>
            <person name="Ichikawa N."/>
        </authorList>
    </citation>
    <scope>NUCLEOTIDE SEQUENCE [LARGE SCALE GENOMIC DNA]</scope>
    <source>
        <strain evidence="3 4">NBRC 100063</strain>
    </source>
</reference>